<gene>
    <name evidence="2" type="ORF">MNBD_CHLOROFLEXI01-1088</name>
</gene>
<feature type="transmembrane region" description="Helical" evidence="1">
    <location>
        <begin position="141"/>
        <end position="161"/>
    </location>
</feature>
<keyword evidence="1" id="KW-0472">Membrane</keyword>
<feature type="transmembrane region" description="Helical" evidence="1">
    <location>
        <begin position="368"/>
        <end position="387"/>
    </location>
</feature>
<feature type="transmembrane region" description="Helical" evidence="1">
    <location>
        <begin position="236"/>
        <end position="255"/>
    </location>
</feature>
<keyword evidence="1" id="KW-1133">Transmembrane helix</keyword>
<sequence>MSEQEKGAASWETAPTPSRGQAVFYLPKLLIGLALLAFVGYFIVYNLYAVALFRFPFDYDQGEGFELQDTVLFSEGEWPYRDNDSYPFYSSNYPPLFHLVTVPLVWAFGPQYWTGRLVSYLGTLITAVAIGYAVQKAGKRWWLSALAGLAFLASNYVYHVGPLFRQHMFMVMFETVAVVYLARVVEKEERDGRFYNKRLLLVMLLLLSAGYTKQLAYATVAAVFIFLFLRRPKRAIAWAIPFAAVTGLIFLWINVATDGYWFLNTVTANINPFVPGQAEGLFRQWFRLHTVLTVTAVLFAVYQLYFERLSLYTIWFVIAVINSITAGKWGAGESYFATAIAASCILTGIAFSRLLNWSKTTPLTICNLQLNINHLAIATLIPLLFLFQANQMFHMPTHTPALAAVANALGYPTEVWIAPQTSCSAPREPEPIPYVDSAGVSLLGRLPTAADTAAGIEITNAILEGETAAFSEDAGFNFRAGREIVTNPTQLLNLYNNNQVDLTEMIAMLNAQAFDTIVLRAQFYPPPVLDAIGQQYETTKLVQMNGFVYCIMRPR</sequence>
<organism evidence="2">
    <name type="scientific">hydrothermal vent metagenome</name>
    <dbReference type="NCBI Taxonomy" id="652676"/>
    <lineage>
        <taxon>unclassified sequences</taxon>
        <taxon>metagenomes</taxon>
        <taxon>ecological metagenomes</taxon>
    </lineage>
</organism>
<dbReference type="AlphaFoldDB" id="A0A3B0VML7"/>
<evidence type="ECO:0000256" key="1">
    <source>
        <dbReference type="SAM" id="Phobius"/>
    </source>
</evidence>
<name>A0A3B0VML7_9ZZZZ</name>
<feature type="transmembrane region" description="Helical" evidence="1">
    <location>
        <begin position="205"/>
        <end position="229"/>
    </location>
</feature>
<feature type="transmembrane region" description="Helical" evidence="1">
    <location>
        <begin position="29"/>
        <end position="48"/>
    </location>
</feature>
<evidence type="ECO:0008006" key="3">
    <source>
        <dbReference type="Google" id="ProtNLM"/>
    </source>
</evidence>
<evidence type="ECO:0000313" key="2">
    <source>
        <dbReference type="EMBL" id="VAW40312.1"/>
    </source>
</evidence>
<feature type="transmembrane region" description="Helical" evidence="1">
    <location>
        <begin position="309"/>
        <end position="329"/>
    </location>
</feature>
<dbReference type="EMBL" id="UOEU01000788">
    <property type="protein sequence ID" value="VAW40312.1"/>
    <property type="molecule type" value="Genomic_DNA"/>
</dbReference>
<protein>
    <recommendedName>
        <fullName evidence="3">Glycosyltransferase RgtA/B/C/D-like domain-containing protein</fullName>
    </recommendedName>
</protein>
<feature type="transmembrane region" description="Helical" evidence="1">
    <location>
        <begin position="117"/>
        <end position="135"/>
    </location>
</feature>
<reference evidence="2" key="1">
    <citation type="submission" date="2018-06" db="EMBL/GenBank/DDBJ databases">
        <authorList>
            <person name="Zhirakovskaya E."/>
        </authorList>
    </citation>
    <scope>NUCLEOTIDE SEQUENCE</scope>
</reference>
<keyword evidence="1" id="KW-0812">Transmembrane</keyword>
<feature type="transmembrane region" description="Helical" evidence="1">
    <location>
        <begin position="335"/>
        <end position="356"/>
    </location>
</feature>
<feature type="transmembrane region" description="Helical" evidence="1">
    <location>
        <begin position="285"/>
        <end position="302"/>
    </location>
</feature>
<proteinExistence type="predicted"/>
<accession>A0A3B0VML7</accession>